<dbReference type="Pfam" id="PF00732">
    <property type="entry name" value="GMC_oxred_N"/>
    <property type="match status" value="1"/>
</dbReference>
<dbReference type="GO" id="GO:0050660">
    <property type="term" value="F:flavin adenine dinucleotide binding"/>
    <property type="evidence" value="ECO:0007669"/>
    <property type="project" value="InterPro"/>
</dbReference>
<dbReference type="Gene3D" id="3.30.410.40">
    <property type="match status" value="1"/>
</dbReference>
<feature type="domain" description="Glucose-methanol-choline oxidoreductase N-terminal" evidence="5">
    <location>
        <begin position="256"/>
        <end position="270"/>
    </location>
</feature>
<dbReference type="SUPFAM" id="SSF54373">
    <property type="entry name" value="FAD-linked reductases, C-terminal domain"/>
    <property type="match status" value="1"/>
</dbReference>
<evidence type="ECO:0000256" key="4">
    <source>
        <dbReference type="ARBA" id="ARBA00022827"/>
    </source>
</evidence>
<evidence type="ECO:0000256" key="1">
    <source>
        <dbReference type="ARBA" id="ARBA00001974"/>
    </source>
</evidence>
<gene>
    <name evidence="6" type="ORF">P73_2094</name>
</gene>
<dbReference type="EMBL" id="CP004393">
    <property type="protein sequence ID" value="AJE46809.1"/>
    <property type="molecule type" value="Genomic_DNA"/>
</dbReference>
<dbReference type="HOGENOM" id="CLU_002865_7_2_5"/>
<sequence>MSAKTYDYIVVGSGSAGGVIAARLSESGRHSVLCLEAGTETERYIWSRSPLGSAFMLQNPKVNWNDYSEPNPSHGNRPIHVAHGKILGGSSAMNGTLVNRGQKRDYDQWAQMGCTGWSYEEVLPFFRKIETTDIGADRDRGRSGPITVTRYERMTPFFDLFIGAAEAVGLPYNDDYMGDTQEGVAMTQISVHRGRRNSTATEYLAPARKRPNLTILGGAEAMSLILEGRRCVGLRYRRRGRIEEVRAGREVIVSAGTINSPKLLELSGIGNPAILDRHGIETVLALPGVGENLREHYGPQMKWELNRTGISFANRGHGWRFLRELLRYATHGGGFIGQGIGGIRVCARSHEGIEEGDIQMVVNPFLVEVTGGRNGVGGKRRMSRVEAFFVTPQVQRPESAGSIHVMSADPFAPPAIDYRFLETETDRRVAIEGLRLARRIAAAEPLAGVIAREMAPGPAVQSDEELEAFIRTTGTTSYHPAGTCKMGQDESAVVDPELRVRGIAGLRVADASVMPVIVSGNTSIPTMMIGEKAAAMILAAAETGGA</sequence>
<dbReference type="PANTHER" id="PTHR11552">
    <property type="entry name" value="GLUCOSE-METHANOL-CHOLINE GMC OXIDOREDUCTASE"/>
    <property type="match status" value="1"/>
</dbReference>
<dbReference type="Gene3D" id="3.50.50.60">
    <property type="entry name" value="FAD/NAD(P)-binding domain"/>
    <property type="match status" value="1"/>
</dbReference>
<proteinExistence type="inferred from homology"/>
<comment type="similarity">
    <text evidence="2">Belongs to the GMC oxidoreductase family.</text>
</comment>
<dbReference type="PIRSF" id="PIRSF000137">
    <property type="entry name" value="Alcohol_oxidase"/>
    <property type="match status" value="1"/>
</dbReference>
<evidence type="ECO:0000256" key="3">
    <source>
        <dbReference type="ARBA" id="ARBA00022630"/>
    </source>
</evidence>
<dbReference type="STRING" id="1208324.P73_2094"/>
<dbReference type="SUPFAM" id="SSF51905">
    <property type="entry name" value="FAD/NAD(P)-binding domain"/>
    <property type="match status" value="1"/>
</dbReference>
<dbReference type="InterPro" id="IPR007867">
    <property type="entry name" value="GMC_OxRtase_C"/>
</dbReference>
<name>A0A0B5DUV7_9RHOB</name>
<dbReference type="AlphaFoldDB" id="A0A0B5DUV7"/>
<keyword evidence="4" id="KW-0274">FAD</keyword>
<protein>
    <submittedName>
        <fullName evidence="6">Choline dehydrogenase BetA</fullName>
    </submittedName>
</protein>
<dbReference type="RefSeq" id="WP_043869532.1">
    <property type="nucleotide sequence ID" value="NZ_CP004393.1"/>
</dbReference>
<dbReference type="Proteomes" id="UP000031521">
    <property type="component" value="Chromosome"/>
</dbReference>
<comment type="cofactor">
    <cofactor evidence="1">
        <name>FAD</name>
        <dbReference type="ChEBI" id="CHEBI:57692"/>
    </cofactor>
</comment>
<dbReference type="PROSITE" id="PS00624">
    <property type="entry name" value="GMC_OXRED_2"/>
    <property type="match status" value="1"/>
</dbReference>
<dbReference type="KEGG" id="cid:P73_2094"/>
<evidence type="ECO:0000259" key="5">
    <source>
        <dbReference type="PROSITE" id="PS00624"/>
    </source>
</evidence>
<accession>A0A0B5DUV7</accession>
<dbReference type="InterPro" id="IPR036188">
    <property type="entry name" value="FAD/NAD-bd_sf"/>
</dbReference>
<organism evidence="6 7">
    <name type="scientific">Celeribacter indicus</name>
    <dbReference type="NCBI Taxonomy" id="1208324"/>
    <lineage>
        <taxon>Bacteria</taxon>
        <taxon>Pseudomonadati</taxon>
        <taxon>Pseudomonadota</taxon>
        <taxon>Alphaproteobacteria</taxon>
        <taxon>Rhodobacterales</taxon>
        <taxon>Roseobacteraceae</taxon>
        <taxon>Celeribacter</taxon>
    </lineage>
</organism>
<keyword evidence="7" id="KW-1185">Reference proteome</keyword>
<dbReference type="Pfam" id="PF05199">
    <property type="entry name" value="GMC_oxred_C"/>
    <property type="match status" value="1"/>
</dbReference>
<dbReference type="PANTHER" id="PTHR11552:SF147">
    <property type="entry name" value="CHOLINE DEHYDROGENASE, MITOCHONDRIAL"/>
    <property type="match status" value="1"/>
</dbReference>
<dbReference type="GO" id="GO:0016614">
    <property type="term" value="F:oxidoreductase activity, acting on CH-OH group of donors"/>
    <property type="evidence" value="ECO:0007669"/>
    <property type="project" value="InterPro"/>
</dbReference>
<dbReference type="InterPro" id="IPR000172">
    <property type="entry name" value="GMC_OxRdtase_N"/>
</dbReference>
<evidence type="ECO:0000313" key="7">
    <source>
        <dbReference type="Proteomes" id="UP000031521"/>
    </source>
</evidence>
<reference evidence="6 7" key="1">
    <citation type="journal article" date="2014" name="Int. J. Syst. Evol. Microbiol.">
        <title>Celeribacter indicus sp. nov., a polycyclic aromatic hydrocarbon-degrading bacterium from deep-sea sediment and reclassification of Huaishuia halophila as Celeribacter halophilus comb. nov.</title>
        <authorList>
            <person name="Lai Q."/>
            <person name="Cao J."/>
            <person name="Yuan J."/>
            <person name="Li F."/>
            <person name="Shao Z."/>
        </authorList>
    </citation>
    <scope>NUCLEOTIDE SEQUENCE [LARGE SCALE GENOMIC DNA]</scope>
    <source>
        <strain evidence="6">P73</strain>
    </source>
</reference>
<evidence type="ECO:0000256" key="2">
    <source>
        <dbReference type="ARBA" id="ARBA00010790"/>
    </source>
</evidence>
<evidence type="ECO:0000313" key="6">
    <source>
        <dbReference type="EMBL" id="AJE46809.1"/>
    </source>
</evidence>
<keyword evidence="3" id="KW-0285">Flavoprotein</keyword>
<dbReference type="InterPro" id="IPR012132">
    <property type="entry name" value="GMC_OxRdtase"/>
</dbReference>